<gene>
    <name evidence="1" type="ORF">MSBRW_3138</name>
</gene>
<dbReference type="KEGG" id="mbw:MSBRW_3138"/>
<dbReference type="InterPro" id="IPR007355">
    <property type="entry name" value="DUF424"/>
</dbReference>
<organism evidence="1 2">
    <name type="scientific">Methanosarcina barkeri str. Wiesmoor</name>
    <dbReference type="NCBI Taxonomy" id="1434109"/>
    <lineage>
        <taxon>Archaea</taxon>
        <taxon>Methanobacteriati</taxon>
        <taxon>Methanobacteriota</taxon>
        <taxon>Stenosarchaea group</taxon>
        <taxon>Methanomicrobia</taxon>
        <taxon>Methanosarcinales</taxon>
        <taxon>Methanosarcinaceae</taxon>
        <taxon>Methanosarcina</taxon>
    </lineage>
</organism>
<reference evidence="1 2" key="1">
    <citation type="submission" date="2014-07" db="EMBL/GenBank/DDBJ databases">
        <title>Methanogenic archaea and the global carbon cycle.</title>
        <authorList>
            <person name="Henriksen J.R."/>
            <person name="Luke J."/>
            <person name="Reinhart S."/>
            <person name="Benedict M.N."/>
            <person name="Youngblut N.D."/>
            <person name="Metcalf M.E."/>
            <person name="Whitaker R.J."/>
            <person name="Metcalf W.W."/>
        </authorList>
    </citation>
    <scope>NUCLEOTIDE SEQUENCE [LARGE SCALE GENOMIC DNA]</scope>
    <source>
        <strain evidence="1 2">Wiesmoor</strain>
    </source>
</reference>
<dbReference type="PATRIC" id="fig|1434109.4.peg.4079"/>
<sequence>MYIKIYKNGEHVLVAACDKEVLGKTLKHGNTVVEISRAFYEGEHVSEEKFKKALEEATTANLFGEKTIKFGIKCGLIDPDSVIIIDGVPHAQIFRV</sequence>
<dbReference type="AlphaFoldDB" id="A0A0E3LM47"/>
<proteinExistence type="predicted"/>
<dbReference type="EMBL" id="CP009526">
    <property type="protein sequence ID" value="AKB52391.1"/>
    <property type="molecule type" value="Genomic_DNA"/>
</dbReference>
<evidence type="ECO:0000313" key="1">
    <source>
        <dbReference type="EMBL" id="AKB52391.1"/>
    </source>
</evidence>
<dbReference type="RefSeq" id="WP_011306585.1">
    <property type="nucleotide sequence ID" value="NZ_CP009526.1"/>
</dbReference>
<dbReference type="GeneID" id="24824742"/>
<protein>
    <recommendedName>
        <fullName evidence="3">DUF424 domain-containing protein</fullName>
    </recommendedName>
</protein>
<evidence type="ECO:0008006" key="3">
    <source>
        <dbReference type="Google" id="ProtNLM"/>
    </source>
</evidence>
<evidence type="ECO:0000313" key="2">
    <source>
        <dbReference type="Proteomes" id="UP000033038"/>
    </source>
</evidence>
<dbReference type="Proteomes" id="UP000033038">
    <property type="component" value="Chromosome"/>
</dbReference>
<dbReference type="Gene3D" id="3.30.1860.10">
    <property type="entry name" value="uncharacterized conserved protein from methanopyrus kandleri domain like"/>
    <property type="match status" value="1"/>
</dbReference>
<accession>A0A0E3LM47</accession>
<dbReference type="HOGENOM" id="CLU_174522_0_0_2"/>
<dbReference type="Pfam" id="PF04242">
    <property type="entry name" value="DUF424"/>
    <property type="match status" value="1"/>
</dbReference>
<name>A0A0E3LM47_METBA</name>